<keyword evidence="1" id="KW-0812">Transmembrane</keyword>
<accession>A0ABR1CBX9</accession>
<evidence type="ECO:0000256" key="1">
    <source>
        <dbReference type="SAM" id="Phobius"/>
    </source>
</evidence>
<sequence length="256" mass="29069">MGQKLTSFECSFSLVRNGLLLLLLFRLTVRRESNFPTACNVSLKIRWTHENDDEVGPALAASTPELRLEHTRLCNEAIRKDLRKKAAMLMLKLQKLKRVFATPRGMVARVLMNEGIKWSHSQSMLASLRTYQLDTCSSLIWFTAVLSLLVDLFIITLLLFELEQLKIPIRGVSHTSLEGATSLALSIFHFISIWLCFNSEKFTKSGWFYVAAFFCFVNFVIHAGNFVVYLRAWMAEKRAARSTPNGAHEFPSCGSP</sequence>
<feature type="transmembrane region" description="Helical" evidence="1">
    <location>
        <begin position="139"/>
        <end position="160"/>
    </location>
</feature>
<evidence type="ECO:0000313" key="3">
    <source>
        <dbReference type="EMBL" id="KAK6735524.1"/>
    </source>
</evidence>
<feature type="signal peptide" evidence="2">
    <location>
        <begin position="1"/>
        <end position="30"/>
    </location>
</feature>
<feature type="transmembrane region" description="Helical" evidence="1">
    <location>
        <begin position="207"/>
        <end position="230"/>
    </location>
</feature>
<protein>
    <submittedName>
        <fullName evidence="3">Uncharacterized protein</fullName>
    </submittedName>
</protein>
<comment type="caution">
    <text evidence="3">The sequence shown here is derived from an EMBL/GenBank/DDBJ whole genome shotgun (WGS) entry which is preliminary data.</text>
</comment>
<dbReference type="EMBL" id="JAVFWL010000002">
    <property type="protein sequence ID" value="KAK6735524.1"/>
    <property type="molecule type" value="Genomic_DNA"/>
</dbReference>
<keyword evidence="4" id="KW-1185">Reference proteome</keyword>
<organism evidence="3 4">
    <name type="scientific">Necator americanus</name>
    <name type="common">Human hookworm</name>
    <dbReference type="NCBI Taxonomy" id="51031"/>
    <lineage>
        <taxon>Eukaryota</taxon>
        <taxon>Metazoa</taxon>
        <taxon>Ecdysozoa</taxon>
        <taxon>Nematoda</taxon>
        <taxon>Chromadorea</taxon>
        <taxon>Rhabditida</taxon>
        <taxon>Rhabditina</taxon>
        <taxon>Rhabditomorpha</taxon>
        <taxon>Strongyloidea</taxon>
        <taxon>Ancylostomatidae</taxon>
        <taxon>Bunostominae</taxon>
        <taxon>Necator</taxon>
    </lineage>
</organism>
<reference evidence="3 4" key="1">
    <citation type="submission" date="2023-08" db="EMBL/GenBank/DDBJ databases">
        <title>A Necator americanus chromosomal reference genome.</title>
        <authorList>
            <person name="Ilik V."/>
            <person name="Petrzelkova K.J."/>
            <person name="Pardy F."/>
            <person name="Fuh T."/>
            <person name="Niatou-Singa F.S."/>
            <person name="Gouil Q."/>
            <person name="Baker L."/>
            <person name="Ritchie M.E."/>
            <person name="Jex A.R."/>
            <person name="Gazzola D."/>
            <person name="Li H."/>
            <person name="Toshio Fujiwara R."/>
            <person name="Zhan B."/>
            <person name="Aroian R.V."/>
            <person name="Pafco B."/>
            <person name="Schwarz E.M."/>
        </authorList>
    </citation>
    <scope>NUCLEOTIDE SEQUENCE [LARGE SCALE GENOMIC DNA]</scope>
    <source>
        <strain evidence="3 4">Aroian</strain>
        <tissue evidence="3">Whole animal</tissue>
    </source>
</reference>
<dbReference type="Proteomes" id="UP001303046">
    <property type="component" value="Unassembled WGS sequence"/>
</dbReference>
<proteinExistence type="predicted"/>
<keyword evidence="2" id="KW-0732">Signal</keyword>
<keyword evidence="1" id="KW-0472">Membrane</keyword>
<gene>
    <name evidence="3" type="primary">Necator_chrII.g6418</name>
    <name evidence="3" type="ORF">RB195_018625</name>
</gene>
<evidence type="ECO:0000256" key="2">
    <source>
        <dbReference type="SAM" id="SignalP"/>
    </source>
</evidence>
<name>A0ABR1CBX9_NECAM</name>
<feature type="transmembrane region" description="Helical" evidence="1">
    <location>
        <begin position="172"/>
        <end position="195"/>
    </location>
</feature>
<feature type="chain" id="PRO_5045515303" evidence="2">
    <location>
        <begin position="31"/>
        <end position="256"/>
    </location>
</feature>
<evidence type="ECO:0000313" key="4">
    <source>
        <dbReference type="Proteomes" id="UP001303046"/>
    </source>
</evidence>
<keyword evidence="1" id="KW-1133">Transmembrane helix</keyword>